<evidence type="ECO:0000313" key="5">
    <source>
        <dbReference type="EMBL" id="MBB5018629.1"/>
    </source>
</evidence>
<sequence>MGKPLHPGQLVMCDIADTVLTPATADFLRRNHIRAICLFARNFQDMKQIRRLCADLRDVMGSDALIAVDQEGGAVLRSLFVPQAPSAMGLGAANDTQLAQDVGAAIGRGLKAMGININLGPVLDLNNNPHNPVIGERSFGAEPSRAIELARAWMTGSHASGVACCIKHFPGHGDTHVDSHLDLPTVDKPLAAIEALELKPFHALRDAPMLMSAHIIYPALDAEWPATLSRRILTDLLRTQWGYKGVVITDGLNMKAIDDRYRQTKAAARALVAGADLALVLGHPSEIEGAIQEIQAVMDSGELPAEQALTSVARINVMAGLYPILLPDYSTAQEQHDRGIMQQAWMRALSVIGNPTIPAIGSRVRLIAQQDVPCDGISEPGIRATVLAERLRTLYDVDLWTFDSPEQFDWASLPADGRVNILASTTRKRYGPREQATFHPDLHLVLWNPFVVMDIAAPALVTFGFRDAALNALLETLNGHHQPLGIPPVALTLPSNNLTEQECLS</sequence>
<proteinExistence type="inferred from homology"/>
<dbReference type="SUPFAM" id="SSF51445">
    <property type="entry name" value="(Trans)glycosidases"/>
    <property type="match status" value="1"/>
</dbReference>
<dbReference type="Pfam" id="PF00933">
    <property type="entry name" value="Glyco_hydro_3"/>
    <property type="match status" value="1"/>
</dbReference>
<evidence type="ECO:0000256" key="1">
    <source>
        <dbReference type="ARBA" id="ARBA00005336"/>
    </source>
</evidence>
<gene>
    <name evidence="5" type="ORF">HNQ59_001920</name>
</gene>
<dbReference type="EMBL" id="JACHHY010000010">
    <property type="protein sequence ID" value="MBB5018629.1"/>
    <property type="molecule type" value="Genomic_DNA"/>
</dbReference>
<reference evidence="5 6" key="1">
    <citation type="submission" date="2020-08" db="EMBL/GenBank/DDBJ databases">
        <title>Genomic Encyclopedia of Type Strains, Phase IV (KMG-IV): sequencing the most valuable type-strain genomes for metagenomic binning, comparative biology and taxonomic classification.</title>
        <authorList>
            <person name="Goeker M."/>
        </authorList>
    </citation>
    <scope>NUCLEOTIDE SEQUENCE [LARGE SCALE GENOMIC DNA]</scope>
    <source>
        <strain evidence="5 6">DSM 27165</strain>
    </source>
</reference>
<keyword evidence="2 5" id="KW-0378">Hydrolase</keyword>
<dbReference type="InterPro" id="IPR050226">
    <property type="entry name" value="NagZ_Beta-hexosaminidase"/>
</dbReference>
<dbReference type="Gene3D" id="3.20.20.300">
    <property type="entry name" value="Glycoside hydrolase, family 3, N-terminal domain"/>
    <property type="match status" value="1"/>
</dbReference>
<keyword evidence="6" id="KW-1185">Reference proteome</keyword>
<accession>A0A840MNF5</accession>
<dbReference type="AlphaFoldDB" id="A0A840MNF5"/>
<dbReference type="InterPro" id="IPR036962">
    <property type="entry name" value="Glyco_hydro_3_N_sf"/>
</dbReference>
<evidence type="ECO:0000256" key="2">
    <source>
        <dbReference type="ARBA" id="ARBA00022801"/>
    </source>
</evidence>
<dbReference type="Proteomes" id="UP000575898">
    <property type="component" value="Unassembled WGS sequence"/>
</dbReference>
<evidence type="ECO:0000313" key="6">
    <source>
        <dbReference type="Proteomes" id="UP000575898"/>
    </source>
</evidence>
<dbReference type="InterPro" id="IPR001764">
    <property type="entry name" value="Glyco_hydro_3_N"/>
</dbReference>
<evidence type="ECO:0000256" key="3">
    <source>
        <dbReference type="ARBA" id="ARBA00023295"/>
    </source>
</evidence>
<protein>
    <submittedName>
        <fullName evidence="5">Beta-N-acetylhexosaminidase</fullName>
        <ecNumber evidence="5">3.2.1.52</ecNumber>
    </submittedName>
</protein>
<comment type="caution">
    <text evidence="5">The sequence shown here is derived from an EMBL/GenBank/DDBJ whole genome shotgun (WGS) entry which is preliminary data.</text>
</comment>
<keyword evidence="3 5" id="KW-0326">Glycosidase</keyword>
<name>A0A840MNF5_9PROT</name>
<dbReference type="PANTHER" id="PTHR30480">
    <property type="entry name" value="BETA-HEXOSAMINIDASE-RELATED"/>
    <property type="match status" value="1"/>
</dbReference>
<dbReference type="EC" id="3.2.1.52" evidence="5"/>
<dbReference type="RefSeq" id="WP_184038191.1">
    <property type="nucleotide sequence ID" value="NZ_JACHHY010000010.1"/>
</dbReference>
<dbReference type="GO" id="GO:0009254">
    <property type="term" value="P:peptidoglycan turnover"/>
    <property type="evidence" value="ECO:0007669"/>
    <property type="project" value="TreeGrafter"/>
</dbReference>
<dbReference type="PRINTS" id="PR00133">
    <property type="entry name" value="GLHYDRLASE3"/>
</dbReference>
<dbReference type="GO" id="GO:0004563">
    <property type="term" value="F:beta-N-acetylhexosaminidase activity"/>
    <property type="evidence" value="ECO:0007669"/>
    <property type="project" value="UniProtKB-EC"/>
</dbReference>
<dbReference type="PROSITE" id="PS00775">
    <property type="entry name" value="GLYCOSYL_HYDROL_F3"/>
    <property type="match status" value="1"/>
</dbReference>
<evidence type="ECO:0000259" key="4">
    <source>
        <dbReference type="Pfam" id="PF00933"/>
    </source>
</evidence>
<comment type="similarity">
    <text evidence="1">Belongs to the glycosyl hydrolase 3 family.</text>
</comment>
<dbReference type="GO" id="GO:0005975">
    <property type="term" value="P:carbohydrate metabolic process"/>
    <property type="evidence" value="ECO:0007669"/>
    <property type="project" value="InterPro"/>
</dbReference>
<feature type="domain" description="Glycoside hydrolase family 3 N-terminal" evidence="4">
    <location>
        <begin position="9"/>
        <end position="315"/>
    </location>
</feature>
<organism evidence="5 6">
    <name type="scientific">Chitinivorax tropicus</name>
    <dbReference type="NCBI Taxonomy" id="714531"/>
    <lineage>
        <taxon>Bacteria</taxon>
        <taxon>Pseudomonadati</taxon>
        <taxon>Pseudomonadota</taxon>
        <taxon>Betaproteobacteria</taxon>
        <taxon>Chitinivorax</taxon>
    </lineage>
</organism>
<dbReference type="PANTHER" id="PTHR30480:SF16">
    <property type="entry name" value="GLYCOSIDE HYDROLASE FAMILY 3 DOMAIN PROTEIN"/>
    <property type="match status" value="1"/>
</dbReference>
<dbReference type="InterPro" id="IPR017853">
    <property type="entry name" value="GH"/>
</dbReference>
<dbReference type="InterPro" id="IPR019800">
    <property type="entry name" value="Glyco_hydro_3_AS"/>
</dbReference>
<dbReference type="NCBIfam" id="NF003740">
    <property type="entry name" value="PRK05337.1"/>
    <property type="match status" value="1"/>
</dbReference>